<dbReference type="RefSeq" id="XP_066921750.1">
    <property type="nucleotide sequence ID" value="XM_067065649.1"/>
</dbReference>
<dbReference type="Gene3D" id="1.25.40.20">
    <property type="entry name" value="Ankyrin repeat-containing domain"/>
    <property type="match status" value="1"/>
</dbReference>
<proteinExistence type="predicted"/>
<dbReference type="AlphaFoldDB" id="A0A7M6DJ41"/>
<feature type="region of interest" description="Disordered" evidence="1">
    <location>
        <begin position="408"/>
        <end position="477"/>
    </location>
</feature>
<dbReference type="PANTHER" id="PTHR46885:SF1">
    <property type="entry name" value="PROTEIN ANKUB1"/>
    <property type="match status" value="1"/>
</dbReference>
<sequence length="624" mass="70991">MKLNISYNKVRYIIEVSPNENVLQIKQKVLQASQPPIQCNATHATKSETMLSFNGTILDDDIVVSDVGLVSGNTLLYKHVELAQCKLKVHVGFLKTVIELGAEIDFEQTTIGDVRMMIQDHLGIPMSIFYLTQMNGDALELYDIHTLRYYQIKEQDELILTVWKHTKGVIVGALNADISKTMSSLPSFHDNPALNRYLLRTILFIASHFNFTKLAALALQRGIRCEEPVGEHCSRQWCSTQSHPGIFKTPIHQAAQMGSFQCLKMFVRHSPSSMIARDAYKRTPSNYASKYKNFECWKLLIASQFVHSRINGFSLASHARIMKWCSAAKERVSYFKGEDTKHSLLLHSTIGKENNTYLGNEITVAGFNHGKSIKKCPCNHEPLKPLPRRNTNHKFEVKFPDEDIEIPHRDSILSRRKSKAIRPDSKSKPILKDSHTKSFKPTNIQNNRKERGKSLDLNDAKLDFPKTEPSTRKDSHKKLPTIRKYKTLPNIVTETNNSKHKSIIRDNAVKTETGAKIDNDVEPDENESVLNTSLPQLQMAHMKERLSNRRSSSLSNLAFLQQEQQNVHNIILETTGMSSKDLASKCLQLGESFTGRSWMRQFRIAMNSSTNRIKRGRPKTSVLH</sequence>
<evidence type="ECO:0000313" key="3">
    <source>
        <dbReference type="EnsemblMetazoa" id="CLYHEMP012889.1"/>
    </source>
</evidence>
<dbReference type="GeneID" id="136809070"/>
<dbReference type="InterPro" id="IPR029071">
    <property type="entry name" value="Ubiquitin-like_domsf"/>
</dbReference>
<dbReference type="Pfam" id="PF12796">
    <property type="entry name" value="Ank_2"/>
    <property type="match status" value="1"/>
</dbReference>
<dbReference type="Gene3D" id="3.10.20.90">
    <property type="entry name" value="Phosphatidylinositol 3-kinase Catalytic Subunit, Chain A, domain 1"/>
    <property type="match status" value="2"/>
</dbReference>
<feature type="domain" description="Ubiquitin-like" evidence="2">
    <location>
        <begin position="1"/>
        <end position="75"/>
    </location>
</feature>
<dbReference type="OrthoDB" id="8856820at2759"/>
<feature type="compositionally biased region" description="Basic and acidic residues" evidence="1">
    <location>
        <begin position="447"/>
        <end position="473"/>
    </location>
</feature>
<reference evidence="3" key="1">
    <citation type="submission" date="2021-01" db="UniProtKB">
        <authorList>
            <consortium name="EnsemblMetazoa"/>
        </authorList>
    </citation>
    <scope>IDENTIFICATION</scope>
</reference>
<protein>
    <recommendedName>
        <fullName evidence="2">Ubiquitin-like domain-containing protein</fullName>
    </recommendedName>
</protein>
<keyword evidence="4" id="KW-1185">Reference proteome</keyword>
<dbReference type="SUPFAM" id="SSF54236">
    <property type="entry name" value="Ubiquitin-like"/>
    <property type="match status" value="2"/>
</dbReference>
<dbReference type="Proteomes" id="UP000594262">
    <property type="component" value="Unplaced"/>
</dbReference>
<accession>A0A7M6DJ41</accession>
<dbReference type="InterPro" id="IPR000626">
    <property type="entry name" value="Ubiquitin-like_dom"/>
</dbReference>
<dbReference type="EnsemblMetazoa" id="CLYHEMT012889.1">
    <property type="protein sequence ID" value="CLYHEMP012889.1"/>
    <property type="gene ID" value="CLYHEMG012889"/>
</dbReference>
<evidence type="ECO:0000313" key="4">
    <source>
        <dbReference type="Proteomes" id="UP000594262"/>
    </source>
</evidence>
<dbReference type="InterPro" id="IPR042788">
    <property type="entry name" value="ANKUB1"/>
</dbReference>
<dbReference type="InterPro" id="IPR002110">
    <property type="entry name" value="Ankyrin_rpt"/>
</dbReference>
<organism evidence="3 4">
    <name type="scientific">Clytia hemisphaerica</name>
    <dbReference type="NCBI Taxonomy" id="252671"/>
    <lineage>
        <taxon>Eukaryota</taxon>
        <taxon>Metazoa</taxon>
        <taxon>Cnidaria</taxon>
        <taxon>Hydrozoa</taxon>
        <taxon>Hydroidolina</taxon>
        <taxon>Leptothecata</taxon>
        <taxon>Obeliida</taxon>
        <taxon>Clytiidae</taxon>
        <taxon>Clytia</taxon>
    </lineage>
</organism>
<dbReference type="PROSITE" id="PS50053">
    <property type="entry name" value="UBIQUITIN_2"/>
    <property type="match status" value="1"/>
</dbReference>
<evidence type="ECO:0000259" key="2">
    <source>
        <dbReference type="PROSITE" id="PS50053"/>
    </source>
</evidence>
<dbReference type="InterPro" id="IPR036770">
    <property type="entry name" value="Ankyrin_rpt-contain_sf"/>
</dbReference>
<evidence type="ECO:0000256" key="1">
    <source>
        <dbReference type="SAM" id="MobiDB-lite"/>
    </source>
</evidence>
<name>A0A7M6DJ41_9CNID</name>
<feature type="compositionally biased region" description="Basic and acidic residues" evidence="1">
    <location>
        <begin position="421"/>
        <end position="436"/>
    </location>
</feature>
<dbReference type="SUPFAM" id="SSF48403">
    <property type="entry name" value="Ankyrin repeat"/>
    <property type="match status" value="1"/>
</dbReference>
<dbReference type="PANTHER" id="PTHR46885">
    <property type="entry name" value="PROTEIN ANKUB1"/>
    <property type="match status" value="1"/>
</dbReference>